<feature type="domain" description="TtsA-like Glycoside hydrolase family 108" evidence="1">
    <location>
        <begin position="20"/>
        <end position="107"/>
    </location>
</feature>
<proteinExistence type="predicted"/>
<dbReference type="KEGG" id="vvy:VVA0851"/>
<organism evidence="3 4">
    <name type="scientific">Vibrio vulnificus (strain YJ016)</name>
    <dbReference type="NCBI Taxonomy" id="196600"/>
    <lineage>
        <taxon>Bacteria</taxon>
        <taxon>Pseudomonadati</taxon>
        <taxon>Pseudomonadota</taxon>
        <taxon>Gammaproteobacteria</taxon>
        <taxon>Vibrionales</taxon>
        <taxon>Vibrionaceae</taxon>
        <taxon>Vibrio</taxon>
    </lineage>
</organism>
<dbReference type="CAZy" id="GH108">
    <property type="family name" value="Glycoside Hydrolase Family 108"/>
</dbReference>
<dbReference type="AlphaFoldDB" id="Q7ME33"/>
<dbReference type="Gene3D" id="1.20.141.10">
    <property type="entry name" value="Chitosanase, subunit A, domain 1"/>
    <property type="match status" value="1"/>
</dbReference>
<dbReference type="CDD" id="cd13926">
    <property type="entry name" value="N-acetylmuramidase_GH108"/>
    <property type="match status" value="1"/>
</dbReference>
<dbReference type="SUPFAM" id="SSF53955">
    <property type="entry name" value="Lysozyme-like"/>
    <property type="match status" value="1"/>
</dbReference>
<dbReference type="Pfam" id="PF09374">
    <property type="entry name" value="PG_binding_3"/>
    <property type="match status" value="1"/>
</dbReference>
<name>Q7ME33_VIBVY</name>
<evidence type="ECO:0000313" key="4">
    <source>
        <dbReference type="Proteomes" id="UP000002675"/>
    </source>
</evidence>
<dbReference type="InterPro" id="IPR018537">
    <property type="entry name" value="Peptidoglycan-bd_3"/>
</dbReference>
<feature type="domain" description="Peptidoglycan binding" evidence="2">
    <location>
        <begin position="110"/>
        <end position="171"/>
    </location>
</feature>
<reference evidence="3 4" key="1">
    <citation type="journal article" date="2003" name="Genome Res.">
        <title>Comparative genome analysis of Vibrio vulnificus, a marine pathogen.</title>
        <authorList>
            <person name="Chen C.Y."/>
            <person name="Wu K.M."/>
            <person name="Chang Y.C."/>
            <person name="Chang C.H."/>
            <person name="Tsai H.C."/>
            <person name="Liao T.L."/>
            <person name="Liu Y.M."/>
            <person name="Chen H.J."/>
            <person name="Shen A.B."/>
            <person name="Li J.C."/>
            <person name="Su T.L."/>
            <person name="Shao C.P."/>
            <person name="Lee C.T."/>
            <person name="Hor L.I."/>
            <person name="Tsai S.F."/>
        </authorList>
    </citation>
    <scope>NUCLEOTIDE SEQUENCE [LARGE SCALE GENOMIC DNA]</scope>
    <source>
        <strain evidence="3 4">YJ016</strain>
    </source>
</reference>
<protein>
    <submittedName>
        <fullName evidence="3">Uncharacterized protein</fullName>
    </submittedName>
</protein>
<gene>
    <name evidence="3" type="ordered locus">VVA0851</name>
</gene>
<evidence type="ECO:0000259" key="1">
    <source>
        <dbReference type="Pfam" id="PF05838"/>
    </source>
</evidence>
<accession>Q7ME33</accession>
<evidence type="ECO:0000313" key="3">
    <source>
        <dbReference type="EMBL" id="BAC96877.1"/>
    </source>
</evidence>
<dbReference type="InterPro" id="IPR008565">
    <property type="entry name" value="TtsA-like_GH18_dom"/>
</dbReference>
<dbReference type="Proteomes" id="UP000002675">
    <property type="component" value="Chromosome II"/>
</dbReference>
<dbReference type="EMBL" id="BA000038">
    <property type="protein sequence ID" value="BAC96877.1"/>
    <property type="molecule type" value="Genomic_DNA"/>
</dbReference>
<evidence type="ECO:0000259" key="2">
    <source>
        <dbReference type="Pfam" id="PF09374"/>
    </source>
</evidence>
<sequence length="185" mass="21174">MVGHAMLTIQESAMFDTVFERVVMHEGGYQCDPKDRGNWTSGKVGQGELKGTNRGIAAMTYPNLDIKNLTDEQIKAIYFEDWWLKLGMDRFRPAMQYQLFDAAVQHGWARAVRMVQHAVGTSADGIIGPQTMKAIKAMEINDLIMRFIAYRIRFYTRISTFNDYGRGWMSRVAECLLFATQDNDL</sequence>
<dbReference type="HOGENOM" id="CLU_082693_1_0_6"/>
<dbReference type="Pfam" id="PF05838">
    <property type="entry name" value="Glyco_hydro_108"/>
    <property type="match status" value="1"/>
</dbReference>
<dbReference type="InterPro" id="IPR023346">
    <property type="entry name" value="Lysozyme-like_dom_sf"/>
</dbReference>